<dbReference type="STRING" id="637679.GCA_001550055_02280"/>
<comment type="cofactor">
    <cofactor evidence="9">
        <name>heme c</name>
        <dbReference type="ChEBI" id="CHEBI:61717"/>
    </cofactor>
    <text evidence="9">Binds 1 heme c group covalently per subunit.</text>
</comment>
<gene>
    <name evidence="13" type="ORF">SAMN04488071_3025</name>
</gene>
<evidence type="ECO:0000313" key="14">
    <source>
        <dbReference type="Proteomes" id="UP000183685"/>
    </source>
</evidence>
<dbReference type="PANTHER" id="PTHR10266">
    <property type="entry name" value="CYTOCHROME C1"/>
    <property type="match status" value="1"/>
</dbReference>
<proteinExistence type="predicted"/>
<evidence type="ECO:0000256" key="5">
    <source>
        <dbReference type="ARBA" id="ARBA00022723"/>
    </source>
</evidence>
<dbReference type="Gene3D" id="1.20.5.100">
    <property type="entry name" value="Cytochrome c1, transmembrane anchor, C-terminal"/>
    <property type="match status" value="1"/>
</dbReference>
<sequence>MTMKLAKTIAIALTAVAGFAGTAMGAGAAKHPMQMEWSFEGPTGTYDLASAQRGWQIYKNVCSACHSLKYFRFRNLAELGYEEDMIKAWAAEYTVVDGVDDAGDPKERNGLPQDAFPSPFPNPEAAAASNGGAVPPDLSLIAKARHDGPNYLYSLLTGYEDAPADHEAPAGKSYNPYFPGGNISMAPPLMEGIVEYEDGTAATEEQMAKDVVNFLMYVAEPKLEARHHMGLNVLLYLLVLVVVLYFSMKKIWKPVKEGKNFYKK</sequence>
<evidence type="ECO:0000256" key="1">
    <source>
        <dbReference type="ARBA" id="ARBA00004370"/>
    </source>
</evidence>
<feature type="binding site" description="covalent" evidence="9">
    <location>
        <position position="66"/>
    </location>
    <ligand>
        <name>heme c</name>
        <dbReference type="ChEBI" id="CHEBI:61717"/>
    </ligand>
</feature>
<accession>A0A1G7DAF0</accession>
<evidence type="ECO:0000256" key="10">
    <source>
        <dbReference type="SAM" id="Phobius"/>
    </source>
</evidence>
<dbReference type="GO" id="GO:0046872">
    <property type="term" value="F:metal ion binding"/>
    <property type="evidence" value="ECO:0007669"/>
    <property type="project" value="UniProtKB-KW"/>
</dbReference>
<comment type="subcellular location">
    <subcellularLocation>
        <location evidence="1">Membrane</location>
    </subcellularLocation>
</comment>
<dbReference type="EMBL" id="FNAK01000007">
    <property type="protein sequence ID" value="SDE48594.1"/>
    <property type="molecule type" value="Genomic_DNA"/>
</dbReference>
<protein>
    <recommendedName>
        <fullName evidence="2">Cytochrome c1</fullName>
    </recommendedName>
</protein>
<dbReference type="SUPFAM" id="SSF46626">
    <property type="entry name" value="Cytochrome c"/>
    <property type="match status" value="1"/>
</dbReference>
<organism evidence="13 14">
    <name type="scientific">Kordiimonas lacus</name>
    <dbReference type="NCBI Taxonomy" id="637679"/>
    <lineage>
        <taxon>Bacteria</taxon>
        <taxon>Pseudomonadati</taxon>
        <taxon>Pseudomonadota</taxon>
        <taxon>Alphaproteobacteria</taxon>
        <taxon>Kordiimonadales</taxon>
        <taxon>Kordiimonadaceae</taxon>
        <taxon>Kordiimonas</taxon>
    </lineage>
</organism>
<keyword evidence="8 10" id="KW-0472">Membrane</keyword>
<evidence type="ECO:0000256" key="8">
    <source>
        <dbReference type="ARBA" id="ARBA00023136"/>
    </source>
</evidence>
<reference evidence="13 14" key="1">
    <citation type="submission" date="2016-10" db="EMBL/GenBank/DDBJ databases">
        <authorList>
            <person name="de Groot N.N."/>
        </authorList>
    </citation>
    <scope>NUCLEOTIDE SEQUENCE [LARGE SCALE GENOMIC DNA]</scope>
    <source>
        <strain evidence="13 14">CGMCC 1.9109</strain>
    </source>
</reference>
<dbReference type="GO" id="GO:0016020">
    <property type="term" value="C:membrane"/>
    <property type="evidence" value="ECO:0007669"/>
    <property type="project" value="UniProtKB-SubCell"/>
</dbReference>
<feature type="signal peptide" evidence="11">
    <location>
        <begin position="1"/>
        <end position="25"/>
    </location>
</feature>
<dbReference type="GO" id="GO:0009055">
    <property type="term" value="F:electron transfer activity"/>
    <property type="evidence" value="ECO:0007669"/>
    <property type="project" value="InterPro"/>
</dbReference>
<dbReference type="PANTHER" id="PTHR10266:SF3">
    <property type="entry name" value="CYTOCHROME C1, HEME PROTEIN, MITOCHONDRIAL"/>
    <property type="match status" value="1"/>
</dbReference>
<dbReference type="Gene3D" id="1.10.760.10">
    <property type="entry name" value="Cytochrome c-like domain"/>
    <property type="match status" value="1"/>
</dbReference>
<keyword evidence="11" id="KW-0732">Signal</keyword>
<evidence type="ECO:0000259" key="12">
    <source>
        <dbReference type="PROSITE" id="PS51007"/>
    </source>
</evidence>
<dbReference type="PRINTS" id="PR00603">
    <property type="entry name" value="CYTOCHROMEC1"/>
</dbReference>
<keyword evidence="3 9" id="KW-0349">Heme</keyword>
<dbReference type="Proteomes" id="UP000183685">
    <property type="component" value="Unassembled WGS sequence"/>
</dbReference>
<keyword evidence="7 9" id="KW-0408">Iron</keyword>
<dbReference type="InterPro" id="IPR009056">
    <property type="entry name" value="Cyt_c-like_dom"/>
</dbReference>
<feature type="chain" id="PRO_5010223381" description="Cytochrome c1" evidence="11">
    <location>
        <begin position="26"/>
        <end position="264"/>
    </location>
</feature>
<evidence type="ECO:0000256" key="3">
    <source>
        <dbReference type="ARBA" id="ARBA00022617"/>
    </source>
</evidence>
<feature type="transmembrane region" description="Helical" evidence="10">
    <location>
        <begin position="229"/>
        <end position="246"/>
    </location>
</feature>
<dbReference type="OrthoDB" id="9808471at2"/>
<feature type="domain" description="Cytochrome c" evidence="12">
    <location>
        <begin position="49"/>
        <end position="222"/>
    </location>
</feature>
<evidence type="ECO:0000256" key="9">
    <source>
        <dbReference type="PIRSR" id="PIRSR602326-1"/>
    </source>
</evidence>
<name>A0A1G7DAF0_9PROT</name>
<dbReference type="PROSITE" id="PS51007">
    <property type="entry name" value="CYTC"/>
    <property type="match status" value="1"/>
</dbReference>
<keyword evidence="5 9" id="KW-0479">Metal-binding</keyword>
<evidence type="ECO:0000256" key="2">
    <source>
        <dbReference type="ARBA" id="ARBA00016165"/>
    </source>
</evidence>
<feature type="binding site" description="covalent" evidence="9">
    <location>
        <position position="62"/>
    </location>
    <ligand>
        <name>heme c</name>
        <dbReference type="ChEBI" id="CHEBI:61717"/>
    </ligand>
</feature>
<feature type="binding site" description="covalent" evidence="9">
    <location>
        <position position="65"/>
    </location>
    <ligand>
        <name>heme c</name>
        <dbReference type="ChEBI" id="CHEBI:61717"/>
    </ligand>
</feature>
<dbReference type="GO" id="GO:0020037">
    <property type="term" value="F:heme binding"/>
    <property type="evidence" value="ECO:0007669"/>
    <property type="project" value="InterPro"/>
</dbReference>
<dbReference type="Pfam" id="PF02167">
    <property type="entry name" value="Cytochrom_C1"/>
    <property type="match status" value="1"/>
</dbReference>
<evidence type="ECO:0000313" key="13">
    <source>
        <dbReference type="EMBL" id="SDE48594.1"/>
    </source>
</evidence>
<keyword evidence="4 10" id="KW-0812">Transmembrane</keyword>
<dbReference type="FunFam" id="1.10.760.10:FF:000011">
    <property type="entry name" value="Cytochrome c1, putative"/>
    <property type="match status" value="1"/>
</dbReference>
<evidence type="ECO:0000256" key="4">
    <source>
        <dbReference type="ARBA" id="ARBA00022692"/>
    </source>
</evidence>
<evidence type="ECO:0000256" key="7">
    <source>
        <dbReference type="ARBA" id="ARBA00023004"/>
    </source>
</evidence>
<dbReference type="InterPro" id="IPR002326">
    <property type="entry name" value="Cyt_c1"/>
</dbReference>
<evidence type="ECO:0000256" key="6">
    <source>
        <dbReference type="ARBA" id="ARBA00022989"/>
    </source>
</evidence>
<keyword evidence="14" id="KW-1185">Reference proteome</keyword>
<dbReference type="AlphaFoldDB" id="A0A1G7DAF0"/>
<feature type="binding site" description="covalent" evidence="9">
    <location>
        <position position="185"/>
    </location>
    <ligand>
        <name>heme c</name>
        <dbReference type="ChEBI" id="CHEBI:61717"/>
    </ligand>
</feature>
<keyword evidence="6 10" id="KW-1133">Transmembrane helix</keyword>
<evidence type="ECO:0000256" key="11">
    <source>
        <dbReference type="SAM" id="SignalP"/>
    </source>
</evidence>
<dbReference type="InterPro" id="IPR036909">
    <property type="entry name" value="Cyt_c-like_dom_sf"/>
</dbReference>